<evidence type="ECO:0000313" key="1">
    <source>
        <dbReference type="EMBL" id="BDQ34992.1"/>
    </source>
</evidence>
<organism evidence="1 2">
    <name type="scientific">Pseudodesulfovibrio portus</name>
    <dbReference type="NCBI Taxonomy" id="231439"/>
    <lineage>
        <taxon>Bacteria</taxon>
        <taxon>Pseudomonadati</taxon>
        <taxon>Thermodesulfobacteriota</taxon>
        <taxon>Desulfovibrionia</taxon>
        <taxon>Desulfovibrionales</taxon>
        <taxon>Desulfovibrionaceae</taxon>
    </lineage>
</organism>
<name>A0ABN6RV91_9BACT</name>
<reference evidence="1" key="1">
    <citation type="submission" date="2022-08" db="EMBL/GenBank/DDBJ databases">
        <title>Genome Sequence of the sulphate-reducing bacterium, Pseudodesulfovibrio portus JCM14722.</title>
        <authorList>
            <person name="Kondo R."/>
            <person name="Kataoka T."/>
        </authorList>
    </citation>
    <scope>NUCLEOTIDE SEQUENCE</scope>
    <source>
        <strain evidence="1">JCM 14722</strain>
    </source>
</reference>
<gene>
    <name evidence="1" type="ORF">JCM14722_25340</name>
</gene>
<dbReference type="Proteomes" id="UP001061361">
    <property type="component" value="Chromosome"/>
</dbReference>
<keyword evidence="2" id="KW-1185">Reference proteome</keyword>
<proteinExistence type="predicted"/>
<dbReference type="EMBL" id="AP026708">
    <property type="protein sequence ID" value="BDQ34992.1"/>
    <property type="molecule type" value="Genomic_DNA"/>
</dbReference>
<accession>A0ABN6RV91</accession>
<protein>
    <submittedName>
        <fullName evidence="1">Uncharacterized protein</fullName>
    </submittedName>
</protein>
<sequence>MRLFTNHSAAASATETMPFTGLGFDAGDVQAAAQLMVPTPPRCHPDSSGAILPAPDYVMQPSGYELLVSLGREIRGR</sequence>
<evidence type="ECO:0000313" key="2">
    <source>
        <dbReference type="Proteomes" id="UP001061361"/>
    </source>
</evidence>